<evidence type="ECO:0000256" key="5">
    <source>
        <dbReference type="ARBA" id="ARBA00022622"/>
    </source>
</evidence>
<keyword evidence="14" id="KW-1185">Reference proteome</keyword>
<keyword evidence="6 11" id="KW-0732">Signal</keyword>
<feature type="compositionally biased region" description="Polar residues" evidence="9">
    <location>
        <begin position="127"/>
        <end position="143"/>
    </location>
</feature>
<evidence type="ECO:0000313" key="14">
    <source>
        <dbReference type="Proteomes" id="UP001358417"/>
    </source>
</evidence>
<accession>A0AAV9N789</accession>
<evidence type="ECO:0000256" key="1">
    <source>
        <dbReference type="ARBA" id="ARBA00004589"/>
    </source>
</evidence>
<comment type="caution">
    <text evidence="13">The sequence shown here is derived from an EMBL/GenBank/DDBJ whole genome shotgun (WGS) entry which is preliminary data.</text>
</comment>
<feature type="transmembrane region" description="Helical" evidence="10">
    <location>
        <begin position="268"/>
        <end position="289"/>
    </location>
</feature>
<keyword evidence="5" id="KW-0336">GPI-anchor</keyword>
<dbReference type="Proteomes" id="UP001358417">
    <property type="component" value="Unassembled WGS sequence"/>
</dbReference>
<feature type="region of interest" description="Disordered" evidence="9">
    <location>
        <begin position="123"/>
        <end position="219"/>
    </location>
</feature>
<dbReference type="GO" id="GO:0005576">
    <property type="term" value="C:extracellular region"/>
    <property type="evidence" value="ECO:0007669"/>
    <property type="project" value="UniProtKB-SubCell"/>
</dbReference>
<feature type="compositionally biased region" description="Low complexity" evidence="9">
    <location>
        <begin position="170"/>
        <end position="213"/>
    </location>
</feature>
<evidence type="ECO:0000256" key="9">
    <source>
        <dbReference type="SAM" id="MobiDB-lite"/>
    </source>
</evidence>
<dbReference type="InterPro" id="IPR008427">
    <property type="entry name" value="Extracellular_membr_CFEM_dom"/>
</dbReference>
<evidence type="ECO:0000256" key="6">
    <source>
        <dbReference type="ARBA" id="ARBA00022729"/>
    </source>
</evidence>
<feature type="signal peptide" evidence="11">
    <location>
        <begin position="1"/>
        <end position="24"/>
    </location>
</feature>
<gene>
    <name evidence="13" type="ORF">LTR84_003428</name>
</gene>
<dbReference type="GO" id="GO:0098552">
    <property type="term" value="C:side of membrane"/>
    <property type="evidence" value="ECO:0007669"/>
    <property type="project" value="UniProtKB-KW"/>
</dbReference>
<keyword evidence="7" id="KW-1015">Disulfide bond</keyword>
<keyword evidence="8" id="KW-0449">Lipoprotein</keyword>
<evidence type="ECO:0000256" key="4">
    <source>
        <dbReference type="ARBA" id="ARBA00022525"/>
    </source>
</evidence>
<keyword evidence="5" id="KW-0325">Glycoprotein</keyword>
<evidence type="ECO:0000256" key="11">
    <source>
        <dbReference type="SAM" id="SignalP"/>
    </source>
</evidence>
<dbReference type="Pfam" id="PF05730">
    <property type="entry name" value="CFEM"/>
    <property type="match status" value="1"/>
</dbReference>
<evidence type="ECO:0000259" key="12">
    <source>
        <dbReference type="Pfam" id="PF05730"/>
    </source>
</evidence>
<dbReference type="AlphaFoldDB" id="A0AAV9N789"/>
<comment type="subcellular location">
    <subcellularLocation>
        <location evidence="1">Membrane</location>
        <topology evidence="1">Lipid-anchor</topology>
        <topology evidence="1">GPI-anchor</topology>
    </subcellularLocation>
    <subcellularLocation>
        <location evidence="2">Secreted</location>
    </subcellularLocation>
</comment>
<dbReference type="RefSeq" id="XP_064705369.1">
    <property type="nucleotide sequence ID" value="XM_064847016.1"/>
</dbReference>
<keyword evidence="10" id="KW-1133">Transmembrane helix</keyword>
<proteinExistence type="inferred from homology"/>
<keyword evidence="10" id="KW-0472">Membrane</keyword>
<keyword evidence="4" id="KW-0964">Secreted</keyword>
<feature type="compositionally biased region" description="Low complexity" evidence="9">
    <location>
        <begin position="149"/>
        <end position="161"/>
    </location>
</feature>
<evidence type="ECO:0000313" key="13">
    <source>
        <dbReference type="EMBL" id="KAK5050869.1"/>
    </source>
</evidence>
<feature type="domain" description="CFEM" evidence="12">
    <location>
        <begin position="31"/>
        <end position="82"/>
    </location>
</feature>
<organism evidence="13 14">
    <name type="scientific">Exophiala bonariae</name>
    <dbReference type="NCBI Taxonomy" id="1690606"/>
    <lineage>
        <taxon>Eukaryota</taxon>
        <taxon>Fungi</taxon>
        <taxon>Dikarya</taxon>
        <taxon>Ascomycota</taxon>
        <taxon>Pezizomycotina</taxon>
        <taxon>Eurotiomycetes</taxon>
        <taxon>Chaetothyriomycetidae</taxon>
        <taxon>Chaetothyriales</taxon>
        <taxon>Herpotrichiellaceae</taxon>
        <taxon>Exophiala</taxon>
    </lineage>
</organism>
<protein>
    <recommendedName>
        <fullName evidence="12">CFEM domain-containing protein</fullName>
    </recommendedName>
</protein>
<keyword evidence="10" id="KW-0812">Transmembrane</keyword>
<evidence type="ECO:0000256" key="7">
    <source>
        <dbReference type="ARBA" id="ARBA00023157"/>
    </source>
</evidence>
<feature type="chain" id="PRO_5043597517" description="CFEM domain-containing protein" evidence="11">
    <location>
        <begin position="25"/>
        <end position="290"/>
    </location>
</feature>
<comment type="similarity">
    <text evidence="3">Belongs to the RBT5 family.</text>
</comment>
<reference evidence="13 14" key="1">
    <citation type="submission" date="2023-08" db="EMBL/GenBank/DDBJ databases">
        <title>Black Yeasts Isolated from many extreme environments.</title>
        <authorList>
            <person name="Coleine C."/>
            <person name="Stajich J.E."/>
            <person name="Selbmann L."/>
        </authorList>
    </citation>
    <scope>NUCLEOTIDE SEQUENCE [LARGE SCALE GENOMIC DNA]</scope>
    <source>
        <strain evidence="13 14">CCFEE 5792</strain>
    </source>
</reference>
<evidence type="ECO:0000256" key="10">
    <source>
        <dbReference type="SAM" id="Phobius"/>
    </source>
</evidence>
<evidence type="ECO:0000256" key="8">
    <source>
        <dbReference type="ARBA" id="ARBA00023288"/>
    </source>
</evidence>
<sequence length="290" mass="30713">MKNLRPILIGIFAIVSFLSFGVDATQYTRFEDLPKCGQKCLSDSIEHALKTADCGTSLYCACRSQQYSEWIYSCLGKNKPCDERAKLNDVLLYNIQYYCNETSDQRVRYTVKVAGAEKTLTMDGRDATSTSHALTGATSTMTTGKDHPTTTSGIPTGTSHTSDGESTSKSNLPSPSAAGNASSTSSHSSSTSTTTNSSTFSSEPTISSSILTSQTESVPPGMTVVDANTTIMGHTVTAKATTLVTATVNSGTGPCQIEALRRGLHENLHAMVGLSIALLSGFILFLFIVG</sequence>
<dbReference type="GeneID" id="89971615"/>
<dbReference type="EMBL" id="JAVRRD010000016">
    <property type="protein sequence ID" value="KAK5050869.1"/>
    <property type="molecule type" value="Genomic_DNA"/>
</dbReference>
<evidence type="ECO:0000256" key="2">
    <source>
        <dbReference type="ARBA" id="ARBA00004613"/>
    </source>
</evidence>
<evidence type="ECO:0000256" key="3">
    <source>
        <dbReference type="ARBA" id="ARBA00010031"/>
    </source>
</evidence>
<name>A0AAV9N789_9EURO</name>